<reference evidence="1" key="2">
    <citation type="submission" date="2024-06" db="EMBL/GenBank/DDBJ databases">
        <authorList>
            <person name="Petrova K.O."/>
            <person name="Toshchakov S.V."/>
            <person name="Boltjanskaja Y.V."/>
            <person name="Kevbrin V."/>
        </authorList>
    </citation>
    <scope>NUCLEOTIDE SEQUENCE</scope>
    <source>
        <strain evidence="1">Z-910T</strain>
    </source>
</reference>
<accession>A0AAU7VPC8</accession>
<dbReference type="Pfam" id="PF10719">
    <property type="entry name" value="ComFB"/>
    <property type="match status" value="1"/>
</dbReference>
<dbReference type="AlphaFoldDB" id="A0AAU7VPC8"/>
<proteinExistence type="predicted"/>
<gene>
    <name evidence="1" type="ORF">PRVXT_000942</name>
</gene>
<name>A0AAU7VPC8_9FIRM</name>
<protein>
    <submittedName>
        <fullName evidence="1">Late competence development ComFB family protein</fullName>
    </submittedName>
</protein>
<reference evidence="1" key="1">
    <citation type="journal article" date="2013" name="Extremophiles">
        <title>Proteinivorax tanatarense gen. nov., sp. nov., an anaerobic, haloalkaliphilic, proteolytic bacterium isolated from a decaying algal bloom, and proposal of Proteinivoraceae fam. nov.</title>
        <authorList>
            <person name="Kevbrin V."/>
            <person name="Boltyanskaya Y."/>
            <person name="Zhilina T."/>
            <person name="Kolganova T."/>
            <person name="Lavrentjeva E."/>
            <person name="Kuznetsov B."/>
        </authorList>
    </citation>
    <scope>NUCLEOTIDE SEQUENCE</scope>
    <source>
        <strain evidence="1">Z-910T</strain>
    </source>
</reference>
<sequence>MEILNYNEILVKEKLNEMWKEQKLLCKCKKCRLDVMALALNQLPPKYVVSEKGELYLKANSFNLQASTDVTKAIVDAMGKVERKPNH</sequence>
<dbReference type="EMBL" id="CP158367">
    <property type="protein sequence ID" value="XBX75787.1"/>
    <property type="molecule type" value="Genomic_DNA"/>
</dbReference>
<dbReference type="RefSeq" id="WP_350344524.1">
    <property type="nucleotide sequence ID" value="NZ_CP158367.1"/>
</dbReference>
<organism evidence="1">
    <name type="scientific">Proteinivorax tanatarense</name>
    <dbReference type="NCBI Taxonomy" id="1260629"/>
    <lineage>
        <taxon>Bacteria</taxon>
        <taxon>Bacillati</taxon>
        <taxon>Bacillota</taxon>
        <taxon>Clostridia</taxon>
        <taxon>Eubacteriales</taxon>
        <taxon>Proteinivoracaceae</taxon>
        <taxon>Proteinivorax</taxon>
    </lineage>
</organism>
<evidence type="ECO:0000313" key="1">
    <source>
        <dbReference type="EMBL" id="XBX75787.1"/>
    </source>
</evidence>
<dbReference type="InterPro" id="IPR019657">
    <property type="entry name" value="ComFB"/>
</dbReference>